<dbReference type="eggNOG" id="COG1073">
    <property type="taxonomic scope" value="Bacteria"/>
</dbReference>
<protein>
    <submittedName>
        <fullName evidence="2">Uncharacterized protein</fullName>
    </submittedName>
</protein>
<gene>
    <name evidence="2" type="ordered locus">BBPR_0290</name>
</gene>
<dbReference type="InterPro" id="IPR029058">
    <property type="entry name" value="AB_hydrolase_fold"/>
</dbReference>
<dbReference type="RefSeq" id="WP_013389510.1">
    <property type="nucleotide sequence ID" value="NC_014638.1"/>
</dbReference>
<proteinExistence type="predicted"/>
<dbReference type="InterPro" id="IPR024499">
    <property type="entry name" value="Mbeg1-like"/>
</dbReference>
<dbReference type="KEGG" id="bbp:BBPR_0290"/>
<evidence type="ECO:0000313" key="3">
    <source>
        <dbReference type="Proteomes" id="UP000002312"/>
    </source>
</evidence>
<dbReference type="PATRIC" id="fig|702459.3.peg.302"/>
<sequence>MTGNRSPARPLAAPDDKHSPAAAERKRTTPNIIDYARSETRPFGVDAPFNAVDALVLASLVYQDMPACVRTLADVEARSGTFRRRLSSIDVRHPVRSIRHLAAPEFGDATLASVSEALTPDDFHVESGHNGLADPRLTQELYAAIGVNPRFACVRADASDEHFSEEQQMQFAAVTMLLPGGTLAVAFRGTDDSLVGWKEDFNMAFRYPVPAQHAACEYVCAVARLWRGPMVLLGHSKGGNLAVYAAMNAPEPVQRRVTAVYSLDGPGFPSQIVGSDPYRSVMPLIVKIVPDSSIVGMILETPEPMRVVRSDQKGVMQHLTFSWQVSGNDFEYLPQVSPSSQLFNRSLNGWLESLSTEDRERAVDALFSVLRSSHADSISDLMAAGLKAVPTMINTFVGLSEADRRHLIEAMGLLMAAVRSRSSR</sequence>
<dbReference type="OrthoDB" id="9769481at2"/>
<organism evidence="2 3">
    <name type="scientific">Bifidobacterium bifidum (strain PRL2010)</name>
    <dbReference type="NCBI Taxonomy" id="702459"/>
    <lineage>
        <taxon>Bacteria</taxon>
        <taxon>Bacillati</taxon>
        <taxon>Actinomycetota</taxon>
        <taxon>Actinomycetes</taxon>
        <taxon>Bifidobacteriales</taxon>
        <taxon>Bifidobacteriaceae</taxon>
        <taxon>Bifidobacterium</taxon>
    </lineage>
</organism>
<name>A0A0H3EBE4_BIFBP</name>
<dbReference type="Gene3D" id="3.40.50.1820">
    <property type="entry name" value="alpha/beta hydrolase"/>
    <property type="match status" value="1"/>
</dbReference>
<dbReference type="HOGENOM" id="CLU_043142_2_0_11"/>
<reference evidence="2 3" key="1">
    <citation type="journal article" date="2010" name="Proc. Natl. Acad. Sci. U.S.A.">
        <title>Genome analysis of Bifidobacterium bifidum PRL2010 reveals metabolic pathways for host-derived glycan foraging.</title>
        <authorList>
            <person name="Turroni F."/>
            <person name="Bottacini F."/>
            <person name="Foroni E."/>
            <person name="Mulder I."/>
            <person name="Kim J.H."/>
            <person name="Zomer A."/>
            <person name="Sanchez B."/>
            <person name="Bidossi A."/>
            <person name="Ferrarini A."/>
            <person name="Giubellini V."/>
            <person name="Delledonne M."/>
            <person name="Henrissat B."/>
            <person name="Coutinho P."/>
            <person name="Oggioni M."/>
            <person name="Fitzgerald G.F."/>
            <person name="Mills D."/>
            <person name="Margolles A."/>
            <person name="Kelly D."/>
            <person name="van Sinderen D."/>
            <person name="Ventura M."/>
        </authorList>
    </citation>
    <scope>NUCLEOTIDE SEQUENCE [LARGE SCALE GENOMIC DNA]</scope>
    <source>
        <strain evidence="2 3">PRL2010</strain>
    </source>
</reference>
<feature type="region of interest" description="Disordered" evidence="1">
    <location>
        <begin position="1"/>
        <end position="28"/>
    </location>
</feature>
<evidence type="ECO:0000313" key="2">
    <source>
        <dbReference type="EMBL" id="ADP35415.1"/>
    </source>
</evidence>
<dbReference type="Pfam" id="PF11187">
    <property type="entry name" value="Mbeg1-like"/>
    <property type="match status" value="1"/>
</dbReference>
<dbReference type="SUPFAM" id="SSF53474">
    <property type="entry name" value="alpha/beta-Hydrolases"/>
    <property type="match status" value="1"/>
</dbReference>
<dbReference type="EMBL" id="CP001840">
    <property type="protein sequence ID" value="ADP35415.1"/>
    <property type="molecule type" value="Genomic_DNA"/>
</dbReference>
<evidence type="ECO:0000256" key="1">
    <source>
        <dbReference type="SAM" id="MobiDB-lite"/>
    </source>
</evidence>
<dbReference type="Proteomes" id="UP000002312">
    <property type="component" value="Chromosome"/>
</dbReference>
<accession>A0A0H3EBE4</accession>
<dbReference type="AlphaFoldDB" id="A0A0H3EBE4"/>
<feature type="compositionally biased region" description="Basic and acidic residues" evidence="1">
    <location>
        <begin position="14"/>
        <end position="27"/>
    </location>
</feature>